<evidence type="ECO:0000313" key="2">
    <source>
        <dbReference type="Proteomes" id="UP000500953"/>
    </source>
</evidence>
<sequence>MGFTLMVTVRRIAVEGTSGSGKSTLAERIARQLGIAHIQLDAIHHQENWTPLPAAEFRAAVAGRIAADAWVVDGNYHSKLGDLVWERVDAVLWFDLPRARVMWQIVRRTAGRIVTGRELWNGNREQWRNFFSLNPERSVIAWAWRTHAGNRARFLAALSNPAYGHIEFIRLRSHREADAVLAELALRSKLPE</sequence>
<dbReference type="SUPFAM" id="SSF52540">
    <property type="entry name" value="P-loop containing nucleoside triphosphate hydrolases"/>
    <property type="match status" value="1"/>
</dbReference>
<dbReference type="InterPro" id="IPR052922">
    <property type="entry name" value="Cytidylate_Kinase-2"/>
</dbReference>
<evidence type="ECO:0000313" key="1">
    <source>
        <dbReference type="EMBL" id="QIS22920.1"/>
    </source>
</evidence>
<dbReference type="InterPro" id="IPR027417">
    <property type="entry name" value="P-loop_NTPase"/>
</dbReference>
<reference evidence="1 2" key="1">
    <citation type="journal article" date="2019" name="ACS Chem. Biol.">
        <title>Identification and Mobilization of a Cryptic Antibiotic Biosynthesis Gene Locus from a Human-Pathogenic Nocardia Isolate.</title>
        <authorList>
            <person name="Herisse M."/>
            <person name="Ishida K."/>
            <person name="Porter J.L."/>
            <person name="Howden B."/>
            <person name="Hertweck C."/>
            <person name="Stinear T.P."/>
            <person name="Pidot S.J."/>
        </authorList>
    </citation>
    <scope>NUCLEOTIDE SEQUENCE [LARGE SCALE GENOMIC DNA]</scope>
    <source>
        <strain evidence="1 2">AUSMDU00012715</strain>
    </source>
</reference>
<dbReference type="Proteomes" id="UP000500953">
    <property type="component" value="Chromosome"/>
</dbReference>
<organism evidence="1 2">
    <name type="scientific">Nocardia terpenica</name>
    <dbReference type="NCBI Taxonomy" id="455432"/>
    <lineage>
        <taxon>Bacteria</taxon>
        <taxon>Bacillati</taxon>
        <taxon>Actinomycetota</taxon>
        <taxon>Actinomycetes</taxon>
        <taxon>Mycobacteriales</taxon>
        <taxon>Nocardiaceae</taxon>
        <taxon>Nocardia</taxon>
    </lineage>
</organism>
<protein>
    <submittedName>
        <fullName evidence="1">AAA family ATPase</fullName>
    </submittedName>
</protein>
<dbReference type="AlphaFoldDB" id="A0A6G9ZBW6"/>
<dbReference type="PANTHER" id="PTHR37816:SF1">
    <property type="entry name" value="TOXIN"/>
    <property type="match status" value="1"/>
</dbReference>
<dbReference type="EMBL" id="CP046173">
    <property type="protein sequence ID" value="QIS22920.1"/>
    <property type="molecule type" value="Genomic_DNA"/>
</dbReference>
<proteinExistence type="predicted"/>
<name>A0A6G9ZBW6_9NOCA</name>
<gene>
    <name evidence="1" type="ORF">F6W96_35855</name>
</gene>
<accession>A0A6G9ZBW6</accession>
<dbReference type="PANTHER" id="PTHR37816">
    <property type="entry name" value="YALI0E33011P"/>
    <property type="match status" value="1"/>
</dbReference>
<dbReference type="Gene3D" id="3.40.50.300">
    <property type="entry name" value="P-loop containing nucleotide triphosphate hydrolases"/>
    <property type="match status" value="1"/>
</dbReference>